<reference evidence="2" key="1">
    <citation type="submission" date="2020-06" db="EMBL/GenBank/DDBJ databases">
        <authorList>
            <person name="Li T."/>
            <person name="Hu X."/>
            <person name="Zhang T."/>
            <person name="Song X."/>
            <person name="Zhang H."/>
            <person name="Dai N."/>
            <person name="Sheng W."/>
            <person name="Hou X."/>
            <person name="Wei L."/>
        </authorList>
    </citation>
    <scope>NUCLEOTIDE SEQUENCE</scope>
    <source>
        <strain evidence="2">KEN1</strain>
        <tissue evidence="2">Leaf</tissue>
    </source>
</reference>
<name>A0AAW2T773_9LAMI</name>
<organism evidence="2">
    <name type="scientific">Sesamum latifolium</name>
    <dbReference type="NCBI Taxonomy" id="2727402"/>
    <lineage>
        <taxon>Eukaryota</taxon>
        <taxon>Viridiplantae</taxon>
        <taxon>Streptophyta</taxon>
        <taxon>Embryophyta</taxon>
        <taxon>Tracheophyta</taxon>
        <taxon>Spermatophyta</taxon>
        <taxon>Magnoliopsida</taxon>
        <taxon>eudicotyledons</taxon>
        <taxon>Gunneridae</taxon>
        <taxon>Pentapetalae</taxon>
        <taxon>asterids</taxon>
        <taxon>lamiids</taxon>
        <taxon>Lamiales</taxon>
        <taxon>Pedaliaceae</taxon>
        <taxon>Sesamum</taxon>
    </lineage>
</organism>
<dbReference type="AlphaFoldDB" id="A0AAW2T773"/>
<reference evidence="2" key="2">
    <citation type="journal article" date="2024" name="Plant">
        <title>Genomic evolution and insights into agronomic trait innovations of Sesamum species.</title>
        <authorList>
            <person name="Miao H."/>
            <person name="Wang L."/>
            <person name="Qu L."/>
            <person name="Liu H."/>
            <person name="Sun Y."/>
            <person name="Le M."/>
            <person name="Wang Q."/>
            <person name="Wei S."/>
            <person name="Zheng Y."/>
            <person name="Lin W."/>
            <person name="Duan Y."/>
            <person name="Cao H."/>
            <person name="Xiong S."/>
            <person name="Wang X."/>
            <person name="Wei L."/>
            <person name="Li C."/>
            <person name="Ma Q."/>
            <person name="Ju M."/>
            <person name="Zhao R."/>
            <person name="Li G."/>
            <person name="Mu C."/>
            <person name="Tian Q."/>
            <person name="Mei H."/>
            <person name="Zhang T."/>
            <person name="Gao T."/>
            <person name="Zhang H."/>
        </authorList>
    </citation>
    <scope>NUCLEOTIDE SEQUENCE</scope>
    <source>
        <strain evidence="2">KEN1</strain>
    </source>
</reference>
<proteinExistence type="predicted"/>
<dbReference type="InterPro" id="IPR029472">
    <property type="entry name" value="Copia-like_N"/>
</dbReference>
<protein>
    <recommendedName>
        <fullName evidence="1">Retrotransposon Copia-like N-terminal domain-containing protein</fullName>
    </recommendedName>
</protein>
<dbReference type="Pfam" id="PF14244">
    <property type="entry name" value="Retrotran_gag_3"/>
    <property type="match status" value="1"/>
</dbReference>
<sequence length="123" mass="13274">MATDAATETIEGAGAGTSNALQRRGSEALQLHSSDHPGMMLVSTPLNGKNFLAWSRGIRRALEAKSKLGFITGACKRPIGDAELIEQWTRADSMVVTWLLNAMSKTISNAFIYTKLLEFCGSL</sequence>
<dbReference type="PANTHER" id="PTHR37610:SF40">
    <property type="entry name" value="OS01G0909600 PROTEIN"/>
    <property type="match status" value="1"/>
</dbReference>
<feature type="domain" description="Retrotransposon Copia-like N-terminal" evidence="1">
    <location>
        <begin position="32"/>
        <end position="78"/>
    </location>
</feature>
<dbReference type="EMBL" id="JACGWN010000015">
    <property type="protein sequence ID" value="KAL0400705.1"/>
    <property type="molecule type" value="Genomic_DNA"/>
</dbReference>
<comment type="caution">
    <text evidence="2">The sequence shown here is derived from an EMBL/GenBank/DDBJ whole genome shotgun (WGS) entry which is preliminary data.</text>
</comment>
<evidence type="ECO:0000313" key="2">
    <source>
        <dbReference type="EMBL" id="KAL0400705.1"/>
    </source>
</evidence>
<accession>A0AAW2T773</accession>
<gene>
    <name evidence="2" type="ORF">Slati_4100400</name>
</gene>
<evidence type="ECO:0000259" key="1">
    <source>
        <dbReference type="Pfam" id="PF14244"/>
    </source>
</evidence>
<dbReference type="PANTHER" id="PTHR37610">
    <property type="entry name" value="CCHC-TYPE DOMAIN-CONTAINING PROTEIN"/>
    <property type="match status" value="1"/>
</dbReference>